<evidence type="ECO:0000256" key="1">
    <source>
        <dbReference type="SAM" id="SignalP"/>
    </source>
</evidence>
<organism evidence="2 3">
    <name type="scientific">Plenodomus tracheiphilus IPT5</name>
    <dbReference type="NCBI Taxonomy" id="1408161"/>
    <lineage>
        <taxon>Eukaryota</taxon>
        <taxon>Fungi</taxon>
        <taxon>Dikarya</taxon>
        <taxon>Ascomycota</taxon>
        <taxon>Pezizomycotina</taxon>
        <taxon>Dothideomycetes</taxon>
        <taxon>Pleosporomycetidae</taxon>
        <taxon>Pleosporales</taxon>
        <taxon>Pleosporineae</taxon>
        <taxon>Leptosphaeriaceae</taxon>
        <taxon>Plenodomus</taxon>
    </lineage>
</organism>
<keyword evidence="3" id="KW-1185">Reference proteome</keyword>
<dbReference type="EMBL" id="MU006314">
    <property type="protein sequence ID" value="KAF2848915.1"/>
    <property type="molecule type" value="Genomic_DNA"/>
</dbReference>
<proteinExistence type="predicted"/>
<dbReference type="Proteomes" id="UP000799423">
    <property type="component" value="Unassembled WGS sequence"/>
</dbReference>
<name>A0A6A7B3C0_9PLEO</name>
<accession>A0A6A7B3C0</accession>
<dbReference type="AlphaFoldDB" id="A0A6A7B3C0"/>
<reference evidence="2" key="1">
    <citation type="submission" date="2020-01" db="EMBL/GenBank/DDBJ databases">
        <authorList>
            <consortium name="DOE Joint Genome Institute"/>
            <person name="Haridas S."/>
            <person name="Albert R."/>
            <person name="Binder M."/>
            <person name="Bloem J."/>
            <person name="Labutti K."/>
            <person name="Salamov A."/>
            <person name="Andreopoulos B."/>
            <person name="Baker S.E."/>
            <person name="Barry K."/>
            <person name="Bills G."/>
            <person name="Bluhm B.H."/>
            <person name="Cannon C."/>
            <person name="Castanera R."/>
            <person name="Culley D.E."/>
            <person name="Daum C."/>
            <person name="Ezra D."/>
            <person name="Gonzalez J.B."/>
            <person name="Henrissat B."/>
            <person name="Kuo A."/>
            <person name="Liang C."/>
            <person name="Lipzen A."/>
            <person name="Lutzoni F."/>
            <person name="Magnuson J."/>
            <person name="Mondo S."/>
            <person name="Nolan M."/>
            <person name="Ohm R."/>
            <person name="Pangilinan J."/>
            <person name="Park H.-J."/>
            <person name="Ramirez L."/>
            <person name="Alfaro M."/>
            <person name="Sun H."/>
            <person name="Tritt A."/>
            <person name="Yoshinaga Y."/>
            <person name="Zwiers L.-H."/>
            <person name="Turgeon B.G."/>
            <person name="Goodwin S.B."/>
            <person name="Spatafora J.W."/>
            <person name="Crous P.W."/>
            <person name="Grigoriev I.V."/>
        </authorList>
    </citation>
    <scope>NUCLEOTIDE SEQUENCE</scope>
    <source>
        <strain evidence="2">IPT5</strain>
    </source>
</reference>
<sequence length="136" mass="15530">MLHFIIALKVLCISISTETVLLTCKGCARAHVCGWVPELGFVRVWVPVFGDTRLLIEIWGIVWDGMVLSWNDVHCVMKPCSQFWDINRGIGLCEPLSAMGLLWWYVGEYLVYDGIFDLFRDRRTIHEACSCFVSGN</sequence>
<evidence type="ECO:0000313" key="2">
    <source>
        <dbReference type="EMBL" id="KAF2848915.1"/>
    </source>
</evidence>
<gene>
    <name evidence="2" type="ORF">T440DRAFT_141664</name>
</gene>
<protein>
    <submittedName>
        <fullName evidence="2">Uncharacterized protein</fullName>
    </submittedName>
</protein>
<evidence type="ECO:0000313" key="3">
    <source>
        <dbReference type="Proteomes" id="UP000799423"/>
    </source>
</evidence>
<keyword evidence="1" id="KW-0732">Signal</keyword>
<feature type="signal peptide" evidence="1">
    <location>
        <begin position="1"/>
        <end position="17"/>
    </location>
</feature>
<feature type="chain" id="PRO_5025376192" evidence="1">
    <location>
        <begin position="18"/>
        <end position="136"/>
    </location>
</feature>